<gene>
    <name evidence="4" type="ORF">METZ01_LOCUS384582</name>
</gene>
<name>A0A382UDF3_9ZZZZ</name>
<dbReference type="Pfam" id="PF00326">
    <property type="entry name" value="Peptidase_S9"/>
    <property type="match status" value="1"/>
</dbReference>
<dbReference type="InterPro" id="IPR029058">
    <property type="entry name" value="AB_hydrolase_fold"/>
</dbReference>
<dbReference type="PANTHER" id="PTHR43037:SF5">
    <property type="entry name" value="FERULOYL ESTERASE"/>
    <property type="match status" value="1"/>
</dbReference>
<dbReference type="SUPFAM" id="SSF53474">
    <property type="entry name" value="alpha/beta-Hydrolases"/>
    <property type="match status" value="1"/>
</dbReference>
<dbReference type="EMBL" id="UINC01143032">
    <property type="protein sequence ID" value="SVD31728.1"/>
    <property type="molecule type" value="Genomic_DNA"/>
</dbReference>
<evidence type="ECO:0000256" key="1">
    <source>
        <dbReference type="ARBA" id="ARBA00022729"/>
    </source>
</evidence>
<dbReference type="InterPro" id="IPR050955">
    <property type="entry name" value="Plant_Biomass_Hydrol_Est"/>
</dbReference>
<dbReference type="PANTHER" id="PTHR43037">
    <property type="entry name" value="UNNAMED PRODUCT-RELATED"/>
    <property type="match status" value="1"/>
</dbReference>
<keyword evidence="2" id="KW-0378">Hydrolase</keyword>
<evidence type="ECO:0000313" key="4">
    <source>
        <dbReference type="EMBL" id="SVD31728.1"/>
    </source>
</evidence>
<accession>A0A382UDF3</accession>
<dbReference type="AlphaFoldDB" id="A0A382UDF3"/>
<dbReference type="GO" id="GO:0006508">
    <property type="term" value="P:proteolysis"/>
    <property type="evidence" value="ECO:0007669"/>
    <property type="project" value="InterPro"/>
</dbReference>
<dbReference type="Gene3D" id="3.40.50.1820">
    <property type="entry name" value="alpha/beta hydrolase"/>
    <property type="match status" value="1"/>
</dbReference>
<dbReference type="GO" id="GO:0008236">
    <property type="term" value="F:serine-type peptidase activity"/>
    <property type="evidence" value="ECO:0007669"/>
    <property type="project" value="InterPro"/>
</dbReference>
<proteinExistence type="predicted"/>
<protein>
    <recommendedName>
        <fullName evidence="3">Peptidase S9 prolyl oligopeptidase catalytic domain-containing protein</fullName>
    </recommendedName>
</protein>
<dbReference type="InterPro" id="IPR001375">
    <property type="entry name" value="Peptidase_S9_cat"/>
</dbReference>
<organism evidence="4">
    <name type="scientific">marine metagenome</name>
    <dbReference type="NCBI Taxonomy" id="408172"/>
    <lineage>
        <taxon>unclassified sequences</taxon>
        <taxon>metagenomes</taxon>
        <taxon>ecological metagenomes</taxon>
    </lineage>
</organism>
<evidence type="ECO:0000259" key="3">
    <source>
        <dbReference type="Pfam" id="PF00326"/>
    </source>
</evidence>
<keyword evidence="1" id="KW-0732">Signal</keyword>
<evidence type="ECO:0000256" key="2">
    <source>
        <dbReference type="ARBA" id="ARBA00022801"/>
    </source>
</evidence>
<reference evidence="4" key="1">
    <citation type="submission" date="2018-05" db="EMBL/GenBank/DDBJ databases">
        <authorList>
            <person name="Lanie J.A."/>
            <person name="Ng W.-L."/>
            <person name="Kazmierczak K.M."/>
            <person name="Andrzejewski T.M."/>
            <person name="Davidsen T.M."/>
            <person name="Wayne K.J."/>
            <person name="Tettelin H."/>
            <person name="Glass J.I."/>
            <person name="Rusch D."/>
            <person name="Podicherti R."/>
            <person name="Tsui H.-C.T."/>
            <person name="Winkler M.E."/>
        </authorList>
    </citation>
    <scope>NUCLEOTIDE SEQUENCE</scope>
</reference>
<sequence>VLLVGCNSTRTEQVGVAEINKTLEGINNRFKHVDVELVEWPDKLQRQLGKLKKVAFIAYPVKKPPGKLPLLIALHGGGGRKMSLEQQLARSAEVKGLGLAELAGRDLILLEPNSAGIWDAGALDTMLDYVLENYKEIDKNRVYVMGHSMGGWGTWSWINESSDRFAAAAPCGFSADETGDAGRLVKLPIWGMAGGADGARTGGVKKIVERLRAAGNVNVKHTEFAGANHREANAAVFSSVELVDWMLGFSRGE</sequence>
<feature type="non-terminal residue" evidence="4">
    <location>
        <position position="1"/>
    </location>
</feature>
<feature type="domain" description="Peptidase S9 prolyl oligopeptidase catalytic" evidence="3">
    <location>
        <begin position="126"/>
        <end position="170"/>
    </location>
</feature>